<evidence type="ECO:0000313" key="1">
    <source>
        <dbReference type="EMBL" id="KAI0037708.1"/>
    </source>
</evidence>
<proteinExistence type="predicted"/>
<evidence type="ECO:0000313" key="2">
    <source>
        <dbReference type="Proteomes" id="UP000814033"/>
    </source>
</evidence>
<gene>
    <name evidence="1" type="ORF">FA95DRAFT_1613959</name>
</gene>
<dbReference type="Proteomes" id="UP000814033">
    <property type="component" value="Unassembled WGS sequence"/>
</dbReference>
<dbReference type="EMBL" id="MU276764">
    <property type="protein sequence ID" value="KAI0037708.1"/>
    <property type="molecule type" value="Genomic_DNA"/>
</dbReference>
<name>A0ACB8R125_9AGAM</name>
<reference evidence="1" key="1">
    <citation type="submission" date="2021-02" db="EMBL/GenBank/DDBJ databases">
        <authorList>
            <consortium name="DOE Joint Genome Institute"/>
            <person name="Ahrendt S."/>
            <person name="Looney B.P."/>
            <person name="Miyauchi S."/>
            <person name="Morin E."/>
            <person name="Drula E."/>
            <person name="Courty P.E."/>
            <person name="Chicoki N."/>
            <person name="Fauchery L."/>
            <person name="Kohler A."/>
            <person name="Kuo A."/>
            <person name="Labutti K."/>
            <person name="Pangilinan J."/>
            <person name="Lipzen A."/>
            <person name="Riley R."/>
            <person name="Andreopoulos W."/>
            <person name="He G."/>
            <person name="Johnson J."/>
            <person name="Barry K.W."/>
            <person name="Grigoriev I.V."/>
            <person name="Nagy L."/>
            <person name="Hibbett D."/>
            <person name="Henrissat B."/>
            <person name="Matheny P.B."/>
            <person name="Labbe J."/>
            <person name="Martin F."/>
        </authorList>
    </citation>
    <scope>NUCLEOTIDE SEQUENCE</scope>
    <source>
        <strain evidence="1">FP105234-sp</strain>
    </source>
</reference>
<comment type="caution">
    <text evidence="1">The sequence shown here is derived from an EMBL/GenBank/DDBJ whole genome shotgun (WGS) entry which is preliminary data.</text>
</comment>
<keyword evidence="2" id="KW-1185">Reference proteome</keyword>
<protein>
    <submittedName>
        <fullName evidence="1">Uncharacterized protein</fullName>
    </submittedName>
</protein>
<reference evidence="1" key="2">
    <citation type="journal article" date="2022" name="New Phytol.">
        <title>Evolutionary transition to the ectomycorrhizal habit in the genomes of a hyperdiverse lineage of mushroom-forming fungi.</title>
        <authorList>
            <person name="Looney B."/>
            <person name="Miyauchi S."/>
            <person name="Morin E."/>
            <person name="Drula E."/>
            <person name="Courty P.E."/>
            <person name="Kohler A."/>
            <person name="Kuo A."/>
            <person name="LaButti K."/>
            <person name="Pangilinan J."/>
            <person name="Lipzen A."/>
            <person name="Riley R."/>
            <person name="Andreopoulos W."/>
            <person name="He G."/>
            <person name="Johnson J."/>
            <person name="Nolan M."/>
            <person name="Tritt A."/>
            <person name="Barry K.W."/>
            <person name="Grigoriev I.V."/>
            <person name="Nagy L.G."/>
            <person name="Hibbett D."/>
            <person name="Henrissat B."/>
            <person name="Matheny P.B."/>
            <person name="Labbe J."/>
            <person name="Martin F.M."/>
        </authorList>
    </citation>
    <scope>NUCLEOTIDE SEQUENCE</scope>
    <source>
        <strain evidence="1">FP105234-sp</strain>
    </source>
</reference>
<accession>A0ACB8R125</accession>
<organism evidence="1 2">
    <name type="scientific">Auriscalpium vulgare</name>
    <dbReference type="NCBI Taxonomy" id="40419"/>
    <lineage>
        <taxon>Eukaryota</taxon>
        <taxon>Fungi</taxon>
        <taxon>Dikarya</taxon>
        <taxon>Basidiomycota</taxon>
        <taxon>Agaricomycotina</taxon>
        <taxon>Agaricomycetes</taxon>
        <taxon>Russulales</taxon>
        <taxon>Auriscalpiaceae</taxon>
        <taxon>Auriscalpium</taxon>
    </lineage>
</organism>
<sequence>MGGEVQDKHIRFWNVLYDNMLSEVKIGTPVRTNTLDALHATLLPDSDGEALTGQNPWSRRAPRDLSPSSQPCAAFVKTLRERGMIGSAARARQSTHRQPLYERAARRTCSRRPGDALDASIPACHFVWAPPTLTVKSRGADVRSSAMDDAIHAHAAQIGRGASRWTRIPEEDE</sequence>